<protein>
    <submittedName>
        <fullName evidence="1">Uncharacterized protein</fullName>
    </submittedName>
</protein>
<organism evidence="1">
    <name type="scientific">Arion vulgaris</name>
    <dbReference type="NCBI Taxonomy" id="1028688"/>
    <lineage>
        <taxon>Eukaryota</taxon>
        <taxon>Metazoa</taxon>
        <taxon>Spiralia</taxon>
        <taxon>Lophotrochozoa</taxon>
        <taxon>Mollusca</taxon>
        <taxon>Gastropoda</taxon>
        <taxon>Heterobranchia</taxon>
        <taxon>Euthyneura</taxon>
        <taxon>Panpulmonata</taxon>
        <taxon>Eupulmonata</taxon>
        <taxon>Stylommatophora</taxon>
        <taxon>Helicina</taxon>
        <taxon>Arionoidea</taxon>
        <taxon>Arionidae</taxon>
        <taxon>Arion</taxon>
    </lineage>
</organism>
<gene>
    <name evidence="1" type="primary">ORF86066</name>
</gene>
<proteinExistence type="predicted"/>
<evidence type="ECO:0000313" key="1">
    <source>
        <dbReference type="EMBL" id="CEK73281.1"/>
    </source>
</evidence>
<dbReference type="AlphaFoldDB" id="A0A0B6ZZL7"/>
<dbReference type="EMBL" id="HACG01026416">
    <property type="protein sequence ID" value="CEK73281.1"/>
    <property type="molecule type" value="Transcribed_RNA"/>
</dbReference>
<reference evidence="1" key="1">
    <citation type="submission" date="2014-12" db="EMBL/GenBank/DDBJ databases">
        <title>Insight into the proteome of Arion vulgaris.</title>
        <authorList>
            <person name="Aradska J."/>
            <person name="Bulat T."/>
            <person name="Smidak R."/>
            <person name="Sarate P."/>
            <person name="Gangsoo J."/>
            <person name="Sialana F."/>
            <person name="Bilban M."/>
            <person name="Lubec G."/>
        </authorList>
    </citation>
    <scope>NUCLEOTIDE SEQUENCE</scope>
    <source>
        <tissue evidence="1">Skin</tissue>
    </source>
</reference>
<name>A0A0B6ZZL7_9EUPU</name>
<sequence>MGTMPGKYLADFDEVTVRGIISDSKLGKMSGECLADFEVGATVSDVISGSKMGKLSEENVTVFEVMANV</sequence>
<accession>A0A0B6ZZL7</accession>